<dbReference type="InterPro" id="IPR020568">
    <property type="entry name" value="Ribosomal_Su5_D2-typ_SF"/>
</dbReference>
<evidence type="ECO:0000256" key="1">
    <source>
        <dbReference type="ARBA" id="ARBA00022516"/>
    </source>
</evidence>
<evidence type="ECO:0008006" key="7">
    <source>
        <dbReference type="Google" id="ProtNLM"/>
    </source>
</evidence>
<dbReference type="InterPro" id="IPR011334">
    <property type="entry name" value="UDP-acyl_GlcNac_deAcase_C"/>
</dbReference>
<evidence type="ECO:0000256" key="2">
    <source>
        <dbReference type="ARBA" id="ARBA00022556"/>
    </source>
</evidence>
<dbReference type="PANTHER" id="PTHR43378:SF2">
    <property type="entry name" value="UDP-3-O-ACYLGLUCOSAMINE N-ACYLTRANSFERASE 1, MITOCHONDRIAL-RELATED"/>
    <property type="match status" value="1"/>
</dbReference>
<evidence type="ECO:0000256" key="5">
    <source>
        <dbReference type="ARBA" id="ARBA00023315"/>
    </source>
</evidence>
<dbReference type="SUPFAM" id="SSF54211">
    <property type="entry name" value="Ribosomal protein S5 domain 2-like"/>
    <property type="match status" value="1"/>
</dbReference>
<reference evidence="6" key="1">
    <citation type="journal article" date="2015" name="Nature">
        <title>Complex archaea that bridge the gap between prokaryotes and eukaryotes.</title>
        <authorList>
            <person name="Spang A."/>
            <person name="Saw J.H."/>
            <person name="Jorgensen S.L."/>
            <person name="Zaremba-Niedzwiedzka K."/>
            <person name="Martijn J."/>
            <person name="Lind A.E."/>
            <person name="van Eijk R."/>
            <person name="Schleper C."/>
            <person name="Guy L."/>
            <person name="Ettema T.J."/>
        </authorList>
    </citation>
    <scope>NUCLEOTIDE SEQUENCE</scope>
</reference>
<dbReference type="InterPro" id="IPR001451">
    <property type="entry name" value="Hexapep"/>
</dbReference>
<dbReference type="GO" id="GO:0103117">
    <property type="term" value="F:UDP-3-O-acyl-N-acetylglucosamine deacetylase activity"/>
    <property type="evidence" value="ECO:0007669"/>
    <property type="project" value="InterPro"/>
</dbReference>
<keyword evidence="2" id="KW-0441">Lipid A biosynthesis</keyword>
<dbReference type="GO" id="GO:0009245">
    <property type="term" value="P:lipid A biosynthetic process"/>
    <property type="evidence" value="ECO:0007669"/>
    <property type="project" value="UniProtKB-KW"/>
</dbReference>
<gene>
    <name evidence="6" type="ORF">LCGC14_3138850</name>
</gene>
<feature type="non-terminal residue" evidence="6">
    <location>
        <position position="1"/>
    </location>
</feature>
<dbReference type="Pfam" id="PF03331">
    <property type="entry name" value="LpxC"/>
    <property type="match status" value="1"/>
</dbReference>
<dbReference type="InterPro" id="IPR007691">
    <property type="entry name" value="LpxD"/>
</dbReference>
<accession>A0A0F8Y4G9</accession>
<dbReference type="Gene3D" id="2.160.10.10">
    <property type="entry name" value="Hexapeptide repeat proteins"/>
    <property type="match status" value="1"/>
</dbReference>
<dbReference type="PANTHER" id="PTHR43378">
    <property type="entry name" value="UDP-3-O-ACYLGLUCOSAMINE N-ACYLTRANSFERASE"/>
    <property type="match status" value="1"/>
</dbReference>
<dbReference type="Gene3D" id="3.30.1700.10">
    <property type="entry name" value="lpxc deacetylase, domain 2"/>
    <property type="match status" value="1"/>
</dbReference>
<organism evidence="6">
    <name type="scientific">marine sediment metagenome</name>
    <dbReference type="NCBI Taxonomy" id="412755"/>
    <lineage>
        <taxon>unclassified sequences</taxon>
        <taxon>metagenomes</taxon>
        <taxon>ecological metagenomes</taxon>
    </lineage>
</organism>
<evidence type="ECO:0000313" key="6">
    <source>
        <dbReference type="EMBL" id="KKK49064.1"/>
    </source>
</evidence>
<keyword evidence="1" id="KW-0444">Lipid biosynthesis</keyword>
<dbReference type="GO" id="GO:0016020">
    <property type="term" value="C:membrane"/>
    <property type="evidence" value="ECO:0007669"/>
    <property type="project" value="GOC"/>
</dbReference>
<dbReference type="SUPFAM" id="SSF51161">
    <property type="entry name" value="Trimeric LpxA-like enzymes"/>
    <property type="match status" value="1"/>
</dbReference>
<dbReference type="Pfam" id="PF00132">
    <property type="entry name" value="Hexapep"/>
    <property type="match status" value="1"/>
</dbReference>
<protein>
    <recommendedName>
        <fullName evidence="7">UDP-3-O-acyl-N-acetylglucosamine deacetylase</fullName>
    </recommendedName>
</protein>
<dbReference type="InterPro" id="IPR004463">
    <property type="entry name" value="UDP-acyl_GlcNac_deAcase"/>
</dbReference>
<proteinExistence type="predicted"/>
<dbReference type="InterPro" id="IPR011004">
    <property type="entry name" value="Trimer_LpxA-like_sf"/>
</dbReference>
<keyword evidence="3" id="KW-0808">Transferase</keyword>
<dbReference type="AlphaFoldDB" id="A0A0F8Y4G9"/>
<dbReference type="GO" id="GO:0016410">
    <property type="term" value="F:N-acyltransferase activity"/>
    <property type="evidence" value="ECO:0007669"/>
    <property type="project" value="InterPro"/>
</dbReference>
<keyword evidence="5" id="KW-0012">Acyltransferase</keyword>
<evidence type="ECO:0000256" key="3">
    <source>
        <dbReference type="ARBA" id="ARBA00022679"/>
    </source>
</evidence>
<dbReference type="EMBL" id="LAZR01068747">
    <property type="protein sequence ID" value="KKK49064.1"/>
    <property type="molecule type" value="Genomic_DNA"/>
</dbReference>
<name>A0A0F8Y4G9_9ZZZZ</name>
<evidence type="ECO:0000256" key="4">
    <source>
        <dbReference type="ARBA" id="ARBA00023098"/>
    </source>
</evidence>
<comment type="caution">
    <text evidence="6">The sequence shown here is derived from an EMBL/GenBank/DDBJ whole genome shotgun (WGS) entry which is preliminary data.</text>
</comment>
<sequence length="216" mass="23058">FYTVDGKHHPIPHAGNVVIEDDVSIGACVAVDRAKFGSTRIGTGSKLDNHVQIAHNVQIGTGCILCAHCAIAGSTKLGDYVVFGGNVGANDNIEIGDGVRGAAFAAIAADVAPGQEISGIPAQPIRDHFRQLMALRKLGPKGPIDNELRFPNEHARHKVCDLIGDLALLGRRLCGRIVAYKSGHKLNHALVRKLTETITEQEPSRRLSTGPVMDIR</sequence>
<keyword evidence="4" id="KW-0443">Lipid metabolism</keyword>